<comment type="similarity">
    <text evidence="4">Belongs to the etk/wzc family.</text>
</comment>
<dbReference type="InterPro" id="IPR050445">
    <property type="entry name" value="Bact_polysacc_biosynth/exp"/>
</dbReference>
<protein>
    <recommendedName>
        <fullName evidence="5">non-specific protein-tyrosine kinase</fullName>
        <ecNumber evidence="5">2.7.10.2</ecNumber>
    </recommendedName>
</protein>
<reference evidence="20 21" key="1">
    <citation type="submission" date="2023-12" db="EMBL/GenBank/DDBJ databases">
        <title>Amycolatopsis sp. V23-08.</title>
        <authorList>
            <person name="Somphong A."/>
        </authorList>
    </citation>
    <scope>NUCLEOTIDE SEQUENCE [LARGE SCALE GENOMIC DNA]</scope>
    <source>
        <strain evidence="20 21">V23-08</strain>
    </source>
</reference>
<dbReference type="PANTHER" id="PTHR32309:SF13">
    <property type="entry name" value="FERRIC ENTEROBACTIN TRANSPORT PROTEIN FEPE"/>
    <property type="match status" value="1"/>
</dbReference>
<evidence type="ECO:0000313" key="20">
    <source>
        <dbReference type="EMBL" id="MEA5362343.1"/>
    </source>
</evidence>
<dbReference type="EC" id="2.7.10.2" evidence="5"/>
<evidence type="ECO:0000256" key="6">
    <source>
        <dbReference type="ARBA" id="ARBA00022475"/>
    </source>
</evidence>
<comment type="similarity">
    <text evidence="3">Belongs to the CpsD/CapB family.</text>
</comment>
<evidence type="ECO:0000256" key="14">
    <source>
        <dbReference type="ARBA" id="ARBA00023136"/>
    </source>
</evidence>
<evidence type="ECO:0000313" key="21">
    <source>
        <dbReference type="Proteomes" id="UP001304298"/>
    </source>
</evidence>
<accession>A0ABU5R868</accession>
<evidence type="ECO:0000256" key="8">
    <source>
        <dbReference type="ARBA" id="ARBA00022679"/>
    </source>
</evidence>
<evidence type="ECO:0000259" key="18">
    <source>
        <dbReference type="Pfam" id="PF02706"/>
    </source>
</evidence>
<keyword evidence="13 17" id="KW-1133">Transmembrane helix</keyword>
<keyword evidence="10" id="KW-0547">Nucleotide-binding</keyword>
<comment type="subcellular location">
    <subcellularLocation>
        <location evidence="1">Cell inner membrane</location>
        <topology evidence="1">Multi-pass membrane protein</topology>
    </subcellularLocation>
</comment>
<evidence type="ECO:0000256" key="16">
    <source>
        <dbReference type="ARBA" id="ARBA00051245"/>
    </source>
</evidence>
<keyword evidence="6" id="KW-1003">Cell membrane</keyword>
<dbReference type="InterPro" id="IPR027417">
    <property type="entry name" value="P-loop_NTPase"/>
</dbReference>
<comment type="similarity">
    <text evidence="2">Belongs to the CpsC/CapA family.</text>
</comment>
<feature type="transmembrane region" description="Helical" evidence="17">
    <location>
        <begin position="12"/>
        <end position="33"/>
    </location>
</feature>
<evidence type="ECO:0000256" key="3">
    <source>
        <dbReference type="ARBA" id="ARBA00007316"/>
    </source>
</evidence>
<evidence type="ECO:0000256" key="12">
    <source>
        <dbReference type="ARBA" id="ARBA00022840"/>
    </source>
</evidence>
<evidence type="ECO:0000259" key="19">
    <source>
        <dbReference type="Pfam" id="PF13614"/>
    </source>
</evidence>
<evidence type="ECO:0000256" key="9">
    <source>
        <dbReference type="ARBA" id="ARBA00022692"/>
    </source>
</evidence>
<evidence type="ECO:0000256" key="11">
    <source>
        <dbReference type="ARBA" id="ARBA00022777"/>
    </source>
</evidence>
<dbReference type="Proteomes" id="UP001304298">
    <property type="component" value="Unassembled WGS sequence"/>
</dbReference>
<name>A0ABU5R868_9PSEU</name>
<evidence type="ECO:0000256" key="13">
    <source>
        <dbReference type="ARBA" id="ARBA00022989"/>
    </source>
</evidence>
<evidence type="ECO:0000256" key="15">
    <source>
        <dbReference type="ARBA" id="ARBA00023137"/>
    </source>
</evidence>
<keyword evidence="14 17" id="KW-0472">Membrane</keyword>
<dbReference type="CDD" id="cd05387">
    <property type="entry name" value="BY-kinase"/>
    <property type="match status" value="1"/>
</dbReference>
<proteinExistence type="inferred from homology"/>
<dbReference type="RefSeq" id="WP_323329827.1">
    <property type="nucleotide sequence ID" value="NZ_JAYFSI010000005.1"/>
</dbReference>
<dbReference type="NCBIfam" id="TIGR01007">
    <property type="entry name" value="eps_fam"/>
    <property type="match status" value="1"/>
</dbReference>
<dbReference type="PANTHER" id="PTHR32309">
    <property type="entry name" value="TYROSINE-PROTEIN KINASE"/>
    <property type="match status" value="1"/>
</dbReference>
<evidence type="ECO:0000256" key="17">
    <source>
        <dbReference type="SAM" id="Phobius"/>
    </source>
</evidence>
<dbReference type="EMBL" id="JAYFSI010000005">
    <property type="protein sequence ID" value="MEA5362343.1"/>
    <property type="molecule type" value="Genomic_DNA"/>
</dbReference>
<comment type="catalytic activity">
    <reaction evidence="16">
        <text>L-tyrosyl-[protein] + ATP = O-phospho-L-tyrosyl-[protein] + ADP + H(+)</text>
        <dbReference type="Rhea" id="RHEA:10596"/>
        <dbReference type="Rhea" id="RHEA-COMP:10136"/>
        <dbReference type="Rhea" id="RHEA-COMP:20101"/>
        <dbReference type="ChEBI" id="CHEBI:15378"/>
        <dbReference type="ChEBI" id="CHEBI:30616"/>
        <dbReference type="ChEBI" id="CHEBI:46858"/>
        <dbReference type="ChEBI" id="CHEBI:61978"/>
        <dbReference type="ChEBI" id="CHEBI:456216"/>
        <dbReference type="EC" id="2.7.10.2"/>
    </reaction>
</comment>
<organism evidence="20 21">
    <name type="scientific">Amycolatopsis heterodermiae</name>
    <dbReference type="NCBI Taxonomy" id="3110235"/>
    <lineage>
        <taxon>Bacteria</taxon>
        <taxon>Bacillati</taxon>
        <taxon>Actinomycetota</taxon>
        <taxon>Actinomycetes</taxon>
        <taxon>Pseudonocardiales</taxon>
        <taxon>Pseudonocardiaceae</taxon>
        <taxon>Amycolatopsis</taxon>
    </lineage>
</organism>
<keyword evidence="15" id="KW-0829">Tyrosine-protein kinase</keyword>
<keyword evidence="9 17" id="KW-0812">Transmembrane</keyword>
<sequence length="470" mass="50217">MELAEYLRALRARWRAVVAGILLGVLAAVVFLLCTTPQYSANSQLFVSTRQGDDGTELYSGGSFGQQRVKSYAQVVTTPRVLDPVVQQLRLPGTADELAARVTVAAPLDTVLVDIAVRDADPARAAATADAIGDSLIRVVTQLESTTGQRSPVTVSFVRRASVPVDAVFPSVPLSLGVGLLAGIIAGVAGALVRQAVDTRVRGEADLPKSDAVLGEIPFDRQAEQLPTLLRSQQSARAEAFRKLRTNLQFVSAVGELRSVVVTSAVPAEGKSTTAVNLALTLVDSGLRVVVVDADLRQSRIAHYLGLVDAVGLTTVLLDRIGIDEALQRWGGDLHVLTAGELPPNPSELLGSPAMDKVLKDLETRFDLVVIDSPPLLPVTDAALLAKRATGALLVTAVGRTRRDQVDRAARALSTIGARLIGIMLNRVPAGSAGAAGRYYRYLTPPKRSRFTRWLPEKRRDLPRRHEPVG</sequence>
<feature type="domain" description="AAA" evidence="19">
    <location>
        <begin position="270"/>
        <end position="383"/>
    </location>
</feature>
<feature type="domain" description="Polysaccharide chain length determinant N-terminal" evidence="18">
    <location>
        <begin position="2"/>
        <end position="89"/>
    </location>
</feature>
<dbReference type="Gene3D" id="3.40.50.300">
    <property type="entry name" value="P-loop containing nucleotide triphosphate hydrolases"/>
    <property type="match status" value="1"/>
</dbReference>
<dbReference type="InterPro" id="IPR003856">
    <property type="entry name" value="LPS_length_determ_N"/>
</dbReference>
<keyword evidence="21" id="KW-1185">Reference proteome</keyword>
<dbReference type="InterPro" id="IPR005702">
    <property type="entry name" value="Wzc-like_C"/>
</dbReference>
<dbReference type="GO" id="GO:0004715">
    <property type="term" value="F:non-membrane spanning protein tyrosine kinase activity"/>
    <property type="evidence" value="ECO:0007669"/>
    <property type="project" value="UniProtKB-EC"/>
</dbReference>
<dbReference type="SUPFAM" id="SSF52540">
    <property type="entry name" value="P-loop containing nucleoside triphosphate hydrolases"/>
    <property type="match status" value="1"/>
</dbReference>
<keyword evidence="7" id="KW-0997">Cell inner membrane</keyword>
<evidence type="ECO:0000256" key="5">
    <source>
        <dbReference type="ARBA" id="ARBA00011903"/>
    </source>
</evidence>
<feature type="transmembrane region" description="Helical" evidence="17">
    <location>
        <begin position="172"/>
        <end position="193"/>
    </location>
</feature>
<evidence type="ECO:0000256" key="10">
    <source>
        <dbReference type="ARBA" id="ARBA00022741"/>
    </source>
</evidence>
<keyword evidence="8 20" id="KW-0808">Transferase</keyword>
<evidence type="ECO:0000256" key="1">
    <source>
        <dbReference type="ARBA" id="ARBA00004429"/>
    </source>
</evidence>
<keyword evidence="12" id="KW-0067">ATP-binding</keyword>
<evidence type="ECO:0000256" key="2">
    <source>
        <dbReference type="ARBA" id="ARBA00006683"/>
    </source>
</evidence>
<keyword evidence="11" id="KW-0418">Kinase</keyword>
<dbReference type="InterPro" id="IPR025669">
    <property type="entry name" value="AAA_dom"/>
</dbReference>
<dbReference type="Pfam" id="PF02706">
    <property type="entry name" value="Wzz"/>
    <property type="match status" value="1"/>
</dbReference>
<evidence type="ECO:0000256" key="7">
    <source>
        <dbReference type="ARBA" id="ARBA00022519"/>
    </source>
</evidence>
<gene>
    <name evidence="20" type="ORF">VA596_22590</name>
</gene>
<dbReference type="Pfam" id="PF13614">
    <property type="entry name" value="AAA_31"/>
    <property type="match status" value="1"/>
</dbReference>
<evidence type="ECO:0000256" key="4">
    <source>
        <dbReference type="ARBA" id="ARBA00008883"/>
    </source>
</evidence>
<comment type="caution">
    <text evidence="20">The sequence shown here is derived from an EMBL/GenBank/DDBJ whole genome shotgun (WGS) entry which is preliminary data.</text>
</comment>